<proteinExistence type="predicted"/>
<dbReference type="InterPro" id="IPR004452">
    <property type="entry name" value="LutB/LldF"/>
</dbReference>
<evidence type="ECO:0000256" key="5">
    <source>
        <dbReference type="ARBA" id="ARBA00022982"/>
    </source>
</evidence>
<keyword evidence="2" id="KW-0004">4Fe-4S</keyword>
<dbReference type="OrthoDB" id="9782337at2"/>
<dbReference type="Pfam" id="PF11870">
    <property type="entry name" value="LutB_C"/>
    <property type="match status" value="1"/>
</dbReference>
<dbReference type="SUPFAM" id="SSF54862">
    <property type="entry name" value="4Fe-4S ferredoxins"/>
    <property type="match status" value="1"/>
</dbReference>
<keyword evidence="4" id="KW-0677">Repeat</keyword>
<dbReference type="InterPro" id="IPR017896">
    <property type="entry name" value="4Fe4S_Fe-S-bd"/>
</dbReference>
<feature type="domain" description="4Fe-4S ferredoxin-type" evidence="11">
    <location>
        <begin position="316"/>
        <end position="385"/>
    </location>
</feature>
<evidence type="ECO:0000259" key="10">
    <source>
        <dbReference type="Pfam" id="PF11870"/>
    </source>
</evidence>
<dbReference type="Proteomes" id="UP000323046">
    <property type="component" value="Chromosome"/>
</dbReference>
<organism evidence="12 13">
    <name type="scientific">Streptomyces venezuelae</name>
    <dbReference type="NCBI Taxonomy" id="54571"/>
    <lineage>
        <taxon>Bacteria</taxon>
        <taxon>Bacillati</taxon>
        <taxon>Actinomycetota</taxon>
        <taxon>Actinomycetes</taxon>
        <taxon>Kitasatosporales</taxon>
        <taxon>Streptomycetaceae</taxon>
        <taxon>Streptomyces</taxon>
    </lineage>
</organism>
<evidence type="ECO:0000259" key="11">
    <source>
        <dbReference type="Pfam" id="PF13183"/>
    </source>
</evidence>
<evidence type="ECO:0000256" key="1">
    <source>
        <dbReference type="ARBA" id="ARBA00022448"/>
    </source>
</evidence>
<evidence type="ECO:0000256" key="2">
    <source>
        <dbReference type="ARBA" id="ARBA00022485"/>
    </source>
</evidence>
<dbReference type="EMBL" id="CP029193">
    <property type="protein sequence ID" value="QES25537.1"/>
    <property type="molecule type" value="Genomic_DNA"/>
</dbReference>
<dbReference type="InterPro" id="IPR024569">
    <property type="entry name" value="LutB_C"/>
</dbReference>
<dbReference type="PANTHER" id="PTHR47153">
    <property type="entry name" value="LACTATE UTILIZATION PROTEIN B"/>
    <property type="match status" value="1"/>
</dbReference>
<dbReference type="InterPro" id="IPR003741">
    <property type="entry name" value="LUD_dom"/>
</dbReference>
<name>A0A5P2B684_STRVZ</name>
<sequence>MSGGTFVGMPAFPAAAREAVGNTTLRANLRHATHTIRDKRARAVAELSDWDRLREAGKRIKDHTLRHLDRYLVQLEESVERAGGTVHWAADAEEANRIVAGLVRATGETEVVKVKSMATQEIGLNEALEAEGIRAYETDLAELIVQLGHDRPSHILVPAIHRNRGEIRDIFREEMAGWGRPAPDGLTDTPAELAEAARLHLREKFLRAKVGISGANFMVAETGTLVVVESEGNGRMCLTLPETLISVVGIEKVVPAWRDLEVFLQTLPRSSTAERMNPYTSMWTGTTDEDGPSTFHLVLLDNGRTDTLADEVGRQALRCIRCSACLNVCPVYERAGGHAYGSVYPGPIGAILSPQLRGTGSEIDASLPYASSLCGACYEVCPVAIDIPEVLVHLRERVVQGGEATRGGNRVTLKPAKGHAAERAAMRAAGLAFARPGALRAGQRLASRTRRLHPRALPGPGRAWSATRDLPEVPVEPFRDWWQRTRGGGGGSGDDRTTEGNGR</sequence>
<dbReference type="Pfam" id="PF13183">
    <property type="entry name" value="Fer4_8"/>
    <property type="match status" value="1"/>
</dbReference>
<reference evidence="12 13" key="1">
    <citation type="submission" date="2018-05" db="EMBL/GenBank/DDBJ databases">
        <title>Streptomyces venezuelae.</title>
        <authorList>
            <person name="Kim W."/>
            <person name="Lee N."/>
            <person name="Cho B.-K."/>
        </authorList>
    </citation>
    <scope>NUCLEOTIDE SEQUENCE [LARGE SCALE GENOMIC DNA]</scope>
    <source>
        <strain evidence="12 13">ATCC 14583</strain>
    </source>
</reference>
<keyword evidence="5" id="KW-0249">Electron transport</keyword>
<accession>A0A5P2B684</accession>
<dbReference type="GO" id="GO:0006089">
    <property type="term" value="P:lactate metabolic process"/>
    <property type="evidence" value="ECO:0007669"/>
    <property type="project" value="InterPro"/>
</dbReference>
<feature type="region of interest" description="Disordered" evidence="8">
    <location>
        <begin position="475"/>
        <end position="503"/>
    </location>
</feature>
<keyword evidence="3" id="KW-0479">Metal-binding</keyword>
<feature type="compositionally biased region" description="Basic and acidic residues" evidence="8">
    <location>
        <begin position="493"/>
        <end position="503"/>
    </location>
</feature>
<evidence type="ECO:0000256" key="8">
    <source>
        <dbReference type="SAM" id="MobiDB-lite"/>
    </source>
</evidence>
<evidence type="ECO:0000259" key="9">
    <source>
        <dbReference type="Pfam" id="PF02589"/>
    </source>
</evidence>
<dbReference type="GO" id="GO:0051539">
    <property type="term" value="F:4 iron, 4 sulfur cluster binding"/>
    <property type="evidence" value="ECO:0007669"/>
    <property type="project" value="UniProtKB-KW"/>
</dbReference>
<dbReference type="PANTHER" id="PTHR47153:SF2">
    <property type="entry name" value="LACTATE UTILIZATION PROTEIN B"/>
    <property type="match status" value="1"/>
</dbReference>
<dbReference type="InterPro" id="IPR009051">
    <property type="entry name" value="Helical_ferredxn"/>
</dbReference>
<dbReference type="RefSeq" id="WP_150164599.1">
    <property type="nucleotide sequence ID" value="NZ_CP029193.1"/>
</dbReference>
<evidence type="ECO:0000313" key="12">
    <source>
        <dbReference type="EMBL" id="QES25537.1"/>
    </source>
</evidence>
<feature type="domain" description="LUD" evidence="9">
    <location>
        <begin position="74"/>
        <end position="299"/>
    </location>
</feature>
<keyword evidence="6" id="KW-0408">Iron</keyword>
<dbReference type="InterPro" id="IPR017900">
    <property type="entry name" value="4Fe4S_Fe_S_CS"/>
</dbReference>
<dbReference type="NCBIfam" id="TIGR00273">
    <property type="entry name" value="LutB/LldF family L-lactate oxidation iron-sulfur protein"/>
    <property type="match status" value="1"/>
</dbReference>
<keyword evidence="7" id="KW-0411">Iron-sulfur</keyword>
<dbReference type="GO" id="GO:0046872">
    <property type="term" value="F:metal ion binding"/>
    <property type="evidence" value="ECO:0007669"/>
    <property type="project" value="UniProtKB-KW"/>
</dbReference>
<evidence type="ECO:0000256" key="3">
    <source>
        <dbReference type="ARBA" id="ARBA00022723"/>
    </source>
</evidence>
<evidence type="ECO:0000256" key="6">
    <source>
        <dbReference type="ARBA" id="ARBA00023004"/>
    </source>
</evidence>
<dbReference type="AlphaFoldDB" id="A0A5P2B684"/>
<keyword evidence="13" id="KW-1185">Reference proteome</keyword>
<dbReference type="InterPro" id="IPR037171">
    <property type="entry name" value="NagB/RpiA_transferase-like"/>
</dbReference>
<dbReference type="Gene3D" id="3.40.50.10420">
    <property type="entry name" value="NagB/RpiA/CoA transferase-like"/>
    <property type="match status" value="1"/>
</dbReference>
<evidence type="ECO:0000256" key="4">
    <source>
        <dbReference type="ARBA" id="ARBA00022737"/>
    </source>
</evidence>
<dbReference type="Gene3D" id="1.10.1060.10">
    <property type="entry name" value="Alpha-helical ferredoxin"/>
    <property type="match status" value="1"/>
</dbReference>
<dbReference type="Pfam" id="PF02589">
    <property type="entry name" value="LUD_dom"/>
    <property type="match status" value="1"/>
</dbReference>
<evidence type="ECO:0000313" key="13">
    <source>
        <dbReference type="Proteomes" id="UP000323046"/>
    </source>
</evidence>
<dbReference type="PROSITE" id="PS00198">
    <property type="entry name" value="4FE4S_FER_1"/>
    <property type="match status" value="1"/>
</dbReference>
<keyword evidence="1" id="KW-0813">Transport</keyword>
<evidence type="ECO:0000256" key="7">
    <source>
        <dbReference type="ARBA" id="ARBA00023014"/>
    </source>
</evidence>
<protein>
    <submittedName>
        <fullName evidence="12">Iron-sulfur cluster-binding protein</fullName>
    </submittedName>
</protein>
<feature type="domain" description="Lactate utilization protein B C-terminal" evidence="10">
    <location>
        <begin position="394"/>
        <end position="484"/>
    </location>
</feature>
<gene>
    <name evidence="12" type="ORF">DEJ47_02875</name>
</gene>
<dbReference type="InterPro" id="IPR024185">
    <property type="entry name" value="FTHF_cligase-like_sf"/>
</dbReference>
<dbReference type="SUPFAM" id="SSF100950">
    <property type="entry name" value="NagB/RpiA/CoA transferase-like"/>
    <property type="match status" value="1"/>
</dbReference>